<gene>
    <name evidence="12" type="ORF">RND71_039090</name>
</gene>
<evidence type="ECO:0000256" key="5">
    <source>
        <dbReference type="ARBA" id="ARBA00023125"/>
    </source>
</evidence>
<comment type="caution">
    <text evidence="12">The sequence shown here is derived from an EMBL/GenBank/DDBJ whole genome shotgun (WGS) entry which is preliminary data.</text>
</comment>
<evidence type="ECO:0000256" key="2">
    <source>
        <dbReference type="ARBA" id="ARBA00022771"/>
    </source>
</evidence>
<evidence type="ECO:0000256" key="7">
    <source>
        <dbReference type="ARBA" id="ARBA00023242"/>
    </source>
</evidence>
<evidence type="ECO:0000259" key="11">
    <source>
        <dbReference type="PROSITE" id="PS50884"/>
    </source>
</evidence>
<dbReference type="GO" id="GO:0008270">
    <property type="term" value="F:zinc ion binding"/>
    <property type="evidence" value="ECO:0007669"/>
    <property type="project" value="UniProtKB-KW"/>
</dbReference>
<dbReference type="GO" id="GO:0005634">
    <property type="term" value="C:nucleus"/>
    <property type="evidence" value="ECO:0007669"/>
    <property type="project" value="UniProtKB-SubCell"/>
</dbReference>
<dbReference type="PROSITE" id="PS50884">
    <property type="entry name" value="ZF_DOF_2"/>
    <property type="match status" value="1"/>
</dbReference>
<keyword evidence="5 8" id="KW-0238">DNA-binding</keyword>
<dbReference type="PROSITE" id="PS01361">
    <property type="entry name" value="ZF_DOF_1"/>
    <property type="match status" value="1"/>
</dbReference>
<reference evidence="12" key="1">
    <citation type="submission" date="2023-12" db="EMBL/GenBank/DDBJ databases">
        <title>Genome assembly of Anisodus tanguticus.</title>
        <authorList>
            <person name="Wang Y.-J."/>
        </authorList>
    </citation>
    <scope>NUCLEOTIDE SEQUENCE</scope>
    <source>
        <strain evidence="12">KB-2021</strain>
        <tissue evidence="12">Leaf</tissue>
    </source>
</reference>
<comment type="subcellular location">
    <subcellularLocation>
        <location evidence="8 9">Nucleus</location>
    </subcellularLocation>
</comment>
<evidence type="ECO:0000256" key="1">
    <source>
        <dbReference type="ARBA" id="ARBA00022723"/>
    </source>
</evidence>
<evidence type="ECO:0000256" key="9">
    <source>
        <dbReference type="RuleBase" id="RU369094"/>
    </source>
</evidence>
<evidence type="ECO:0000256" key="6">
    <source>
        <dbReference type="ARBA" id="ARBA00023163"/>
    </source>
</evidence>
<keyword evidence="6 9" id="KW-0804">Transcription</keyword>
<comment type="function">
    <text evidence="9">Transcription factor that binds specifically to a 5'-AA[AG]G-3' consensus core sequence.</text>
</comment>
<feature type="region of interest" description="Disordered" evidence="10">
    <location>
        <begin position="1"/>
        <end position="23"/>
    </location>
</feature>
<evidence type="ECO:0000256" key="8">
    <source>
        <dbReference type="PROSITE-ProRule" id="PRU00071"/>
    </source>
</evidence>
<dbReference type="PANTHER" id="PTHR31992:SF344">
    <property type="entry name" value="DOF ZINC FINGER PROTEIN"/>
    <property type="match status" value="1"/>
</dbReference>
<keyword evidence="3 9" id="KW-0862">Zinc</keyword>
<dbReference type="GO" id="GO:0003700">
    <property type="term" value="F:DNA-binding transcription factor activity"/>
    <property type="evidence" value="ECO:0007669"/>
    <property type="project" value="UniProtKB-UniRule"/>
</dbReference>
<keyword evidence="1 9" id="KW-0479">Metal-binding</keyword>
<dbReference type="EMBL" id="JAVYJV010000022">
    <property type="protein sequence ID" value="KAK4340589.1"/>
    <property type="molecule type" value="Genomic_DNA"/>
</dbReference>
<evidence type="ECO:0000256" key="10">
    <source>
        <dbReference type="SAM" id="MobiDB-lite"/>
    </source>
</evidence>
<keyword evidence="2 8" id="KW-0863">Zinc-finger</keyword>
<keyword evidence="4 9" id="KW-0805">Transcription regulation</keyword>
<protein>
    <recommendedName>
        <fullName evidence="9">Dof zinc finger protein</fullName>
    </recommendedName>
</protein>
<dbReference type="Proteomes" id="UP001291623">
    <property type="component" value="Unassembled WGS sequence"/>
</dbReference>
<dbReference type="InterPro" id="IPR003851">
    <property type="entry name" value="Znf_Dof"/>
</dbReference>
<keyword evidence="13" id="KW-1185">Reference proteome</keyword>
<dbReference type="PANTHER" id="PTHR31992">
    <property type="entry name" value="DOF ZINC FINGER PROTEIN DOF1.4-RELATED"/>
    <property type="match status" value="1"/>
</dbReference>
<evidence type="ECO:0000256" key="4">
    <source>
        <dbReference type="ARBA" id="ARBA00023015"/>
    </source>
</evidence>
<dbReference type="GO" id="GO:0003677">
    <property type="term" value="F:DNA binding"/>
    <property type="evidence" value="ECO:0007669"/>
    <property type="project" value="UniProtKB-UniRule"/>
</dbReference>
<dbReference type="Pfam" id="PF02701">
    <property type="entry name" value="Zn_ribbon_Dof"/>
    <property type="match status" value="1"/>
</dbReference>
<accession>A0AAE1QVB4</accession>
<keyword evidence="7 8" id="KW-0539">Nucleus</keyword>
<name>A0AAE1QVB4_9SOLA</name>
<evidence type="ECO:0000256" key="3">
    <source>
        <dbReference type="ARBA" id="ARBA00022833"/>
    </source>
</evidence>
<proteinExistence type="predicted"/>
<evidence type="ECO:0000313" key="13">
    <source>
        <dbReference type="Proteomes" id="UP001291623"/>
    </source>
</evidence>
<organism evidence="12 13">
    <name type="scientific">Anisodus tanguticus</name>
    <dbReference type="NCBI Taxonomy" id="243964"/>
    <lineage>
        <taxon>Eukaryota</taxon>
        <taxon>Viridiplantae</taxon>
        <taxon>Streptophyta</taxon>
        <taxon>Embryophyta</taxon>
        <taxon>Tracheophyta</taxon>
        <taxon>Spermatophyta</taxon>
        <taxon>Magnoliopsida</taxon>
        <taxon>eudicotyledons</taxon>
        <taxon>Gunneridae</taxon>
        <taxon>Pentapetalae</taxon>
        <taxon>asterids</taxon>
        <taxon>lamiids</taxon>
        <taxon>Solanales</taxon>
        <taxon>Solanaceae</taxon>
        <taxon>Solanoideae</taxon>
        <taxon>Hyoscyameae</taxon>
        <taxon>Anisodus</taxon>
    </lineage>
</organism>
<sequence length="293" mass="32666">MTEQPSTVPADDRQGHSMVVIMPGDSNPTCIAMHISSPLHSHENNEKKMEKQTNQDQQQQQEALKCPRCDSSNTKFCYYNNYSLSQPRHFCKTCKRYWTRGGTLRNVPLGGASRKNKKINKPNLATSTTYSPIPNIISTTSTNLGQHLHGPQVVDHINPLFKYGLPTNPFDLNIQFPRLFNISRVCNENLGLGVSNGFKKIQDVVTSNYSSTSLLSNYPIFGSSFISSSNSNLASLIAPSLHQQNFITNNGKFQDSNHEINQIEEMNSIDPSLSWAGDYVDPWNIGSSLPSLI</sequence>
<dbReference type="AlphaFoldDB" id="A0AAE1QVB4"/>
<dbReference type="InterPro" id="IPR045174">
    <property type="entry name" value="Dof"/>
</dbReference>
<feature type="domain" description="Dof-type" evidence="11">
    <location>
        <begin position="64"/>
        <end position="118"/>
    </location>
</feature>
<evidence type="ECO:0000313" key="12">
    <source>
        <dbReference type="EMBL" id="KAK4340589.1"/>
    </source>
</evidence>